<sequence>MPRSKIPEPIQVLSPELLDKLKERTEGTLLDLIKKNKDTRYVAESPVFGGFRSALEHLSKDEGNDEVRDDTLLESYRSAIPLTTYDSYEPFIKKFLERNCQEDDVRDMFSPGLPYFVAVSSSTT</sequence>
<dbReference type="Proteomes" id="UP000054217">
    <property type="component" value="Unassembled WGS sequence"/>
</dbReference>
<protein>
    <submittedName>
        <fullName evidence="1">Uncharacterized protein</fullName>
    </submittedName>
</protein>
<dbReference type="OrthoDB" id="2637691at2759"/>
<reference evidence="1 2" key="1">
    <citation type="submission" date="2014-04" db="EMBL/GenBank/DDBJ databases">
        <authorList>
            <consortium name="DOE Joint Genome Institute"/>
            <person name="Kuo A."/>
            <person name="Kohler A."/>
            <person name="Costa M.D."/>
            <person name="Nagy L.G."/>
            <person name="Floudas D."/>
            <person name="Copeland A."/>
            <person name="Barry K.W."/>
            <person name="Cichocki N."/>
            <person name="Veneault-Fourrey C."/>
            <person name="LaButti K."/>
            <person name="Lindquist E.A."/>
            <person name="Lipzen A."/>
            <person name="Lundell T."/>
            <person name="Morin E."/>
            <person name="Murat C."/>
            <person name="Sun H."/>
            <person name="Tunlid A."/>
            <person name="Henrissat B."/>
            <person name="Grigoriev I.V."/>
            <person name="Hibbett D.S."/>
            <person name="Martin F."/>
            <person name="Nordberg H.P."/>
            <person name="Cantor M.N."/>
            <person name="Hua S.X."/>
        </authorList>
    </citation>
    <scope>NUCLEOTIDE SEQUENCE [LARGE SCALE GENOMIC DNA]</scope>
    <source>
        <strain evidence="1 2">Marx 270</strain>
    </source>
</reference>
<evidence type="ECO:0000313" key="1">
    <source>
        <dbReference type="EMBL" id="KIO11557.1"/>
    </source>
</evidence>
<dbReference type="AlphaFoldDB" id="A0A0C3KPM1"/>
<gene>
    <name evidence="1" type="ORF">M404DRAFT_126305</name>
</gene>
<evidence type="ECO:0000313" key="2">
    <source>
        <dbReference type="Proteomes" id="UP000054217"/>
    </source>
</evidence>
<proteinExistence type="predicted"/>
<feature type="non-terminal residue" evidence="1">
    <location>
        <position position="124"/>
    </location>
</feature>
<accession>A0A0C3KPM1</accession>
<keyword evidence="2" id="KW-1185">Reference proteome</keyword>
<organism evidence="1 2">
    <name type="scientific">Pisolithus tinctorius Marx 270</name>
    <dbReference type="NCBI Taxonomy" id="870435"/>
    <lineage>
        <taxon>Eukaryota</taxon>
        <taxon>Fungi</taxon>
        <taxon>Dikarya</taxon>
        <taxon>Basidiomycota</taxon>
        <taxon>Agaricomycotina</taxon>
        <taxon>Agaricomycetes</taxon>
        <taxon>Agaricomycetidae</taxon>
        <taxon>Boletales</taxon>
        <taxon>Sclerodermatineae</taxon>
        <taxon>Pisolithaceae</taxon>
        <taxon>Pisolithus</taxon>
    </lineage>
</organism>
<dbReference type="EMBL" id="KN831949">
    <property type="protein sequence ID" value="KIO11557.1"/>
    <property type="molecule type" value="Genomic_DNA"/>
</dbReference>
<reference evidence="2" key="2">
    <citation type="submission" date="2015-01" db="EMBL/GenBank/DDBJ databases">
        <title>Evolutionary Origins and Diversification of the Mycorrhizal Mutualists.</title>
        <authorList>
            <consortium name="DOE Joint Genome Institute"/>
            <consortium name="Mycorrhizal Genomics Consortium"/>
            <person name="Kohler A."/>
            <person name="Kuo A."/>
            <person name="Nagy L.G."/>
            <person name="Floudas D."/>
            <person name="Copeland A."/>
            <person name="Barry K.W."/>
            <person name="Cichocki N."/>
            <person name="Veneault-Fourrey C."/>
            <person name="LaButti K."/>
            <person name="Lindquist E.A."/>
            <person name="Lipzen A."/>
            <person name="Lundell T."/>
            <person name="Morin E."/>
            <person name="Murat C."/>
            <person name="Riley R."/>
            <person name="Ohm R."/>
            <person name="Sun H."/>
            <person name="Tunlid A."/>
            <person name="Henrissat B."/>
            <person name="Grigoriev I.V."/>
            <person name="Hibbett D.S."/>
            <person name="Martin F."/>
        </authorList>
    </citation>
    <scope>NUCLEOTIDE SEQUENCE [LARGE SCALE GENOMIC DNA]</scope>
    <source>
        <strain evidence="2">Marx 270</strain>
    </source>
</reference>
<name>A0A0C3KPM1_PISTI</name>
<dbReference type="InParanoid" id="A0A0C3KPM1"/>
<dbReference type="HOGENOM" id="CLU_1943174_0_0_1"/>